<dbReference type="Proteomes" id="UP000002296">
    <property type="component" value="Unassembled WGS sequence"/>
</dbReference>
<dbReference type="RefSeq" id="XP_809847.1">
    <property type="nucleotide sequence ID" value="XM_804754.1"/>
</dbReference>
<dbReference type="EMBL" id="AAHK01000951">
    <property type="protein sequence ID" value="EAN87996.1"/>
    <property type="molecule type" value="Genomic_DNA"/>
</dbReference>
<comment type="caution">
    <text evidence="2">The sequence shown here is derived from an EMBL/GenBank/DDBJ whole genome shotgun (WGS) entry which is preliminary data.</text>
</comment>
<dbReference type="KEGG" id="tcr:509755.20"/>
<feature type="signal peptide" evidence="1">
    <location>
        <begin position="1"/>
        <end position="18"/>
    </location>
</feature>
<organism evidence="2 3">
    <name type="scientific">Trypanosoma cruzi (strain CL Brener)</name>
    <dbReference type="NCBI Taxonomy" id="353153"/>
    <lineage>
        <taxon>Eukaryota</taxon>
        <taxon>Discoba</taxon>
        <taxon>Euglenozoa</taxon>
        <taxon>Kinetoplastea</taxon>
        <taxon>Metakinetoplastina</taxon>
        <taxon>Trypanosomatida</taxon>
        <taxon>Trypanosomatidae</taxon>
        <taxon>Trypanosoma</taxon>
        <taxon>Schizotrypanum</taxon>
    </lineage>
</organism>
<reference evidence="2 3" key="1">
    <citation type="journal article" date="2005" name="Science">
        <title>The genome sequence of Trypanosoma cruzi, etiologic agent of Chagas disease.</title>
        <authorList>
            <person name="El-Sayed N.M."/>
            <person name="Myler P.J."/>
            <person name="Bartholomeu D.C."/>
            <person name="Nilsson D."/>
            <person name="Aggarwal G."/>
            <person name="Tran A.N."/>
            <person name="Ghedin E."/>
            <person name="Worthey E.A."/>
            <person name="Delcher A.L."/>
            <person name="Blandin G."/>
            <person name="Westenberger S.J."/>
            <person name="Caler E."/>
            <person name="Cerqueira G.C."/>
            <person name="Branche C."/>
            <person name="Haas B."/>
            <person name="Anupama A."/>
            <person name="Arner E."/>
            <person name="Aslund L."/>
            <person name="Attipoe P."/>
            <person name="Bontempi E."/>
            <person name="Bringaud F."/>
            <person name="Burton P."/>
            <person name="Cadag E."/>
            <person name="Campbell D.A."/>
            <person name="Carrington M."/>
            <person name="Crabtree J."/>
            <person name="Darban H."/>
            <person name="da Silveira J.F."/>
            <person name="de Jong P."/>
            <person name="Edwards K."/>
            <person name="Englund P.T."/>
            <person name="Fazelina G."/>
            <person name="Feldblyum T."/>
            <person name="Ferella M."/>
            <person name="Frasch A.C."/>
            <person name="Gull K."/>
            <person name="Horn D."/>
            <person name="Hou L."/>
            <person name="Huang Y."/>
            <person name="Kindlund E."/>
            <person name="Klingbeil M."/>
            <person name="Kluge S."/>
            <person name="Koo H."/>
            <person name="Lacerda D."/>
            <person name="Levin M.J."/>
            <person name="Lorenzi H."/>
            <person name="Louie T."/>
            <person name="Machado C.R."/>
            <person name="McCulloch R."/>
            <person name="McKenna A."/>
            <person name="Mizuno Y."/>
            <person name="Mottram J.C."/>
            <person name="Nelson S."/>
            <person name="Ochaya S."/>
            <person name="Osoegawa K."/>
            <person name="Pai G."/>
            <person name="Parsons M."/>
            <person name="Pentony M."/>
            <person name="Pettersson U."/>
            <person name="Pop M."/>
            <person name="Ramirez J.L."/>
            <person name="Rinta J."/>
            <person name="Robertson L."/>
            <person name="Salzberg S.L."/>
            <person name="Sanchez D.O."/>
            <person name="Seyler A."/>
            <person name="Sharma R."/>
            <person name="Shetty J."/>
            <person name="Simpson A.J."/>
            <person name="Sisk E."/>
            <person name="Tammi M.T."/>
            <person name="Tarleton R."/>
            <person name="Teixeira S."/>
            <person name="Van Aken S."/>
            <person name="Vogt C."/>
            <person name="Ward P.N."/>
            <person name="Wickstead B."/>
            <person name="Wortman J."/>
            <person name="White O."/>
            <person name="Fraser C.M."/>
            <person name="Stuart K.D."/>
            <person name="Andersson B."/>
        </authorList>
    </citation>
    <scope>NUCLEOTIDE SEQUENCE [LARGE SCALE GENOMIC DNA]</scope>
    <source>
        <strain evidence="2 3">CL Brener</strain>
    </source>
</reference>
<keyword evidence="1" id="KW-0732">Signal</keyword>
<gene>
    <name evidence="2" type="ORF">Tc00.1047053509755.20</name>
</gene>
<feature type="chain" id="PRO_5004236450" evidence="1">
    <location>
        <begin position="19"/>
        <end position="277"/>
    </location>
</feature>
<evidence type="ECO:0000313" key="3">
    <source>
        <dbReference type="Proteomes" id="UP000002296"/>
    </source>
</evidence>
<dbReference type="PaxDb" id="353153-Q4D648"/>
<protein>
    <submittedName>
        <fullName evidence="2">Uncharacterized protein</fullName>
    </submittedName>
</protein>
<accession>Q4D648</accession>
<evidence type="ECO:0000256" key="1">
    <source>
        <dbReference type="SAM" id="SignalP"/>
    </source>
</evidence>
<dbReference type="AlphaFoldDB" id="Q4D648"/>
<dbReference type="InParanoid" id="Q4D648"/>
<keyword evidence="3" id="KW-1185">Reference proteome</keyword>
<evidence type="ECO:0000313" key="2">
    <source>
        <dbReference type="EMBL" id="EAN87996.1"/>
    </source>
</evidence>
<name>Q4D648_TRYCC</name>
<sequence length="277" mass="29391">MSLSGLLLVVSAMRLCCTFFVRPFTYSAPSFLLLCSVFLQAHTHTQDAHCGGFECFFCSACWQLRVAVVFFRGHEEKGREGARTPRLISCGCDAPRVTALSWAPCPTEGGMVGNFVAASWMDEGALARVAVVVGACSVCVTTAGSRGDVFGDADAVVVPVDVSCAPSDGSLSCRVCVCAWKKCSAASAEAECENYTFSGFGVRMHGRNGELGAVCHVASAVHTGSNCAASCAAEEEGATAASTMNVTTHKYAGPYELLWRQFFPRWSHPSACTEQRC</sequence>
<proteinExistence type="predicted"/>
<dbReference type="GeneID" id="3540515"/>